<dbReference type="EMBL" id="JBIHSF010000005">
    <property type="protein sequence ID" value="MFH0259605.1"/>
    <property type="molecule type" value="Genomic_DNA"/>
</dbReference>
<dbReference type="Proteomes" id="UP001607125">
    <property type="component" value="Unassembled WGS sequence"/>
</dbReference>
<feature type="domain" description="Glycosyl transferase family 1" evidence="2">
    <location>
        <begin position="213"/>
        <end position="337"/>
    </location>
</feature>
<keyword evidence="4" id="KW-1185">Reference proteome</keyword>
<protein>
    <submittedName>
        <fullName evidence="3">Glycosyltransferase</fullName>
        <ecNumber evidence="3">2.4.-.-</ecNumber>
    </submittedName>
</protein>
<dbReference type="SUPFAM" id="SSF53756">
    <property type="entry name" value="UDP-Glycosyltransferase/glycogen phosphorylase"/>
    <property type="match status" value="1"/>
</dbReference>
<keyword evidence="1 3" id="KW-0808">Transferase</keyword>
<name>A0ABW7IEI0_9VIBR</name>
<proteinExistence type="predicted"/>
<dbReference type="Pfam" id="PF00534">
    <property type="entry name" value="Glycos_transf_1"/>
    <property type="match status" value="1"/>
</dbReference>
<dbReference type="PANTHER" id="PTHR46401:SF2">
    <property type="entry name" value="GLYCOSYLTRANSFERASE WBBK-RELATED"/>
    <property type="match status" value="1"/>
</dbReference>
<gene>
    <name evidence="3" type="ORF">ACGRH2_03985</name>
</gene>
<evidence type="ECO:0000313" key="3">
    <source>
        <dbReference type="EMBL" id="MFH0259605.1"/>
    </source>
</evidence>
<reference evidence="3 4" key="1">
    <citation type="submission" date="2024-10" db="EMBL/GenBank/DDBJ databases">
        <authorList>
            <person name="Yibar A."/>
            <person name="Saticioglu I.B."/>
            <person name="Duman M."/>
            <person name="Ajmi N."/>
            <person name="Gurler F."/>
            <person name="Ay H."/>
            <person name="Onuk E."/>
            <person name="Guler S."/>
            <person name="Romalde J.L."/>
        </authorList>
    </citation>
    <scope>NUCLEOTIDE SEQUENCE [LARGE SCALE GENOMIC DNA]</scope>
    <source>
        <strain evidence="3 4">1-TCBS-B</strain>
    </source>
</reference>
<keyword evidence="3" id="KW-0328">Glycosyltransferase</keyword>
<evidence type="ECO:0000256" key="1">
    <source>
        <dbReference type="ARBA" id="ARBA00022679"/>
    </source>
</evidence>
<dbReference type="Gene3D" id="3.40.50.2000">
    <property type="entry name" value="Glycogen Phosphorylase B"/>
    <property type="match status" value="1"/>
</dbReference>
<evidence type="ECO:0000259" key="2">
    <source>
        <dbReference type="Pfam" id="PF00534"/>
    </source>
</evidence>
<accession>A0ABW7IEI0</accession>
<comment type="caution">
    <text evidence="3">The sequence shown here is derived from an EMBL/GenBank/DDBJ whole genome shotgun (WGS) entry which is preliminary data.</text>
</comment>
<dbReference type="EC" id="2.4.-.-" evidence="3"/>
<sequence length="455" mass="52289">MNITVIGRNPANAYSGGRYYAWILAEAIAKNHNLIYFTNACPMFSNDFSSYESHKKIDLRLIDDKFNDLNCEEDIDIIFFIPGMDNDNSFYKNTLKFAQRKNAHLVLINFESPNWFNKYSVIQRDEKLWDNWLMMSQFASCILSISKEGDFYAKDFYNNVPDSAIFDYCYPAINSKVADRIYSDCSIAKENRIIMTARFSLSDHKGSYNIPHLFCEEMRGYTFVLILGAGDVPKNIKREIEERASQYGVSIEYKHTLSDQKKFIEFKRAKLLLFPSFFEGYGYPPVEAQYLNTACVAFRIPVLEETSPNIDFAVLGDWEQFKAKIGNVLIREEREYREGISEIASFDSMVKKINLVISKLADNPVPSELKDMSSINVSSGGSIGDRSPNSAKTLFRRLVGFESYILVRQDYHSYRCGTFGIATFSLKLFSNLIVKKLVSKETHSKILEIYKIIKG</sequence>
<dbReference type="GO" id="GO:0016757">
    <property type="term" value="F:glycosyltransferase activity"/>
    <property type="evidence" value="ECO:0007669"/>
    <property type="project" value="UniProtKB-KW"/>
</dbReference>
<organism evidence="3 4">
    <name type="scientific">Vibrio barjaei</name>
    <dbReference type="NCBI Taxonomy" id="1676683"/>
    <lineage>
        <taxon>Bacteria</taxon>
        <taxon>Pseudomonadati</taxon>
        <taxon>Pseudomonadota</taxon>
        <taxon>Gammaproteobacteria</taxon>
        <taxon>Vibrionales</taxon>
        <taxon>Vibrionaceae</taxon>
        <taxon>Vibrio</taxon>
    </lineage>
</organism>
<dbReference type="InterPro" id="IPR001296">
    <property type="entry name" value="Glyco_trans_1"/>
</dbReference>
<evidence type="ECO:0000313" key="4">
    <source>
        <dbReference type="Proteomes" id="UP001607125"/>
    </source>
</evidence>
<dbReference type="RefSeq" id="WP_394628619.1">
    <property type="nucleotide sequence ID" value="NZ_JBIHSF010000005.1"/>
</dbReference>
<dbReference type="PANTHER" id="PTHR46401">
    <property type="entry name" value="GLYCOSYLTRANSFERASE WBBK-RELATED"/>
    <property type="match status" value="1"/>
</dbReference>